<dbReference type="EnsemblPlants" id="KQL13933">
    <property type="protein sequence ID" value="KQL13933"/>
    <property type="gene ID" value="SETIT_023683mg"/>
</dbReference>
<evidence type="ECO:0000313" key="2">
    <source>
        <dbReference type="EnsemblPlants" id="KQL13933"/>
    </source>
</evidence>
<feature type="compositionally biased region" description="Low complexity" evidence="1">
    <location>
        <begin position="7"/>
        <end position="20"/>
    </location>
</feature>
<sequence length="114" mass="12048">MGVGKHVVAGEVARRGAAGVSGDGADRGQDALRRLVAGGSCSPAQDSPLRPRSSLPPPPPTHASSSRGRRQSAPARRSTTSGHHHWQRALLLPNCSIAFGRERRKWSNGITGER</sequence>
<feature type="compositionally biased region" description="Basic and acidic residues" evidence="1">
    <location>
        <begin position="24"/>
        <end position="33"/>
    </location>
</feature>
<accession>K3ZAW2</accession>
<keyword evidence="3" id="KW-1185">Reference proteome</keyword>
<dbReference type="HOGENOM" id="CLU_2125399_0_0_1"/>
<reference evidence="3" key="1">
    <citation type="journal article" date="2012" name="Nat. Biotechnol.">
        <title>Reference genome sequence of the model plant Setaria.</title>
        <authorList>
            <person name="Bennetzen J.L."/>
            <person name="Schmutz J."/>
            <person name="Wang H."/>
            <person name="Percifield R."/>
            <person name="Hawkins J."/>
            <person name="Pontaroli A.C."/>
            <person name="Estep M."/>
            <person name="Feng L."/>
            <person name="Vaughn J.N."/>
            <person name="Grimwood J."/>
            <person name="Jenkins J."/>
            <person name="Barry K."/>
            <person name="Lindquist E."/>
            <person name="Hellsten U."/>
            <person name="Deshpande S."/>
            <person name="Wang X."/>
            <person name="Wu X."/>
            <person name="Mitros T."/>
            <person name="Triplett J."/>
            <person name="Yang X."/>
            <person name="Ye C.Y."/>
            <person name="Mauro-Herrera M."/>
            <person name="Wang L."/>
            <person name="Li P."/>
            <person name="Sharma M."/>
            <person name="Sharma R."/>
            <person name="Ronald P.C."/>
            <person name="Panaud O."/>
            <person name="Kellogg E.A."/>
            <person name="Brutnell T.P."/>
            <person name="Doust A.N."/>
            <person name="Tuskan G.A."/>
            <person name="Rokhsar D."/>
            <person name="Devos K.M."/>
        </authorList>
    </citation>
    <scope>NUCLEOTIDE SEQUENCE [LARGE SCALE GENOMIC DNA]</scope>
    <source>
        <strain evidence="3">cv. Yugu1</strain>
    </source>
</reference>
<dbReference type="Gramene" id="KQL13933">
    <property type="protein sequence ID" value="KQL13933"/>
    <property type="gene ID" value="SETIT_023683mg"/>
</dbReference>
<organism evidence="2 3">
    <name type="scientific">Setaria italica</name>
    <name type="common">Foxtail millet</name>
    <name type="synonym">Panicum italicum</name>
    <dbReference type="NCBI Taxonomy" id="4555"/>
    <lineage>
        <taxon>Eukaryota</taxon>
        <taxon>Viridiplantae</taxon>
        <taxon>Streptophyta</taxon>
        <taxon>Embryophyta</taxon>
        <taxon>Tracheophyta</taxon>
        <taxon>Spermatophyta</taxon>
        <taxon>Magnoliopsida</taxon>
        <taxon>Liliopsida</taxon>
        <taxon>Poales</taxon>
        <taxon>Poaceae</taxon>
        <taxon>PACMAD clade</taxon>
        <taxon>Panicoideae</taxon>
        <taxon>Panicodae</taxon>
        <taxon>Paniceae</taxon>
        <taxon>Cenchrinae</taxon>
        <taxon>Setaria</taxon>
    </lineage>
</organism>
<name>K3ZAW2_SETIT</name>
<dbReference type="Proteomes" id="UP000004995">
    <property type="component" value="Unassembled WGS sequence"/>
</dbReference>
<dbReference type="AlphaFoldDB" id="K3ZAW2"/>
<reference evidence="2" key="2">
    <citation type="submission" date="2018-08" db="UniProtKB">
        <authorList>
            <consortium name="EnsemblPlants"/>
        </authorList>
    </citation>
    <scope>IDENTIFICATION</scope>
    <source>
        <strain evidence="2">Yugu1</strain>
    </source>
</reference>
<evidence type="ECO:0000256" key="1">
    <source>
        <dbReference type="SAM" id="MobiDB-lite"/>
    </source>
</evidence>
<dbReference type="InParanoid" id="K3ZAW2"/>
<evidence type="ECO:0000313" key="3">
    <source>
        <dbReference type="Proteomes" id="UP000004995"/>
    </source>
</evidence>
<dbReference type="EMBL" id="AGNK02001496">
    <property type="status" value="NOT_ANNOTATED_CDS"/>
    <property type="molecule type" value="Genomic_DNA"/>
</dbReference>
<protein>
    <submittedName>
        <fullName evidence="2">Uncharacterized protein</fullName>
    </submittedName>
</protein>
<feature type="region of interest" description="Disordered" evidence="1">
    <location>
        <begin position="1"/>
        <end position="87"/>
    </location>
</feature>
<proteinExistence type="predicted"/>